<feature type="compositionally biased region" description="Polar residues" evidence="1">
    <location>
        <begin position="42"/>
        <end position="53"/>
    </location>
</feature>
<dbReference type="Proteomes" id="UP000214720">
    <property type="component" value="Unassembled WGS sequence"/>
</dbReference>
<organism evidence="2 3">
    <name type="scientific">Caballeronia sordidicola</name>
    <name type="common">Burkholderia sordidicola</name>
    <dbReference type="NCBI Taxonomy" id="196367"/>
    <lineage>
        <taxon>Bacteria</taxon>
        <taxon>Pseudomonadati</taxon>
        <taxon>Pseudomonadota</taxon>
        <taxon>Betaproteobacteria</taxon>
        <taxon>Burkholderiales</taxon>
        <taxon>Burkholderiaceae</taxon>
        <taxon>Caballeronia</taxon>
    </lineage>
</organism>
<protein>
    <submittedName>
        <fullName evidence="2">Uncharacterized protein</fullName>
    </submittedName>
</protein>
<gene>
    <name evidence="2" type="ORF">BSU04_30410</name>
</gene>
<reference evidence="3" key="1">
    <citation type="submission" date="2017-01" db="EMBL/GenBank/DDBJ databases">
        <title>Genome Analysis of Deinococcus marmoris KOPRI26562.</title>
        <authorList>
            <person name="Kim J.H."/>
            <person name="Oh H.-M."/>
        </authorList>
    </citation>
    <scope>NUCLEOTIDE SEQUENCE [LARGE SCALE GENOMIC DNA]</scope>
    <source>
        <strain evidence="3">PAMC 26633</strain>
    </source>
</reference>
<evidence type="ECO:0000313" key="2">
    <source>
        <dbReference type="EMBL" id="OXC74751.1"/>
    </source>
</evidence>
<proteinExistence type="predicted"/>
<comment type="caution">
    <text evidence="2">The sequence shown here is derived from an EMBL/GenBank/DDBJ whole genome shotgun (WGS) entry which is preliminary data.</text>
</comment>
<dbReference type="EMBL" id="MTHB01000205">
    <property type="protein sequence ID" value="OXC74751.1"/>
    <property type="molecule type" value="Genomic_DNA"/>
</dbReference>
<name>A0A226WU93_CABSO</name>
<evidence type="ECO:0000313" key="3">
    <source>
        <dbReference type="Proteomes" id="UP000214720"/>
    </source>
</evidence>
<sequence>MGDDIFDASVSRAILGMRISMGDAHASPAAYKSKHEAGRSSAIESETTQGVWG</sequence>
<dbReference type="AlphaFoldDB" id="A0A226WU93"/>
<evidence type="ECO:0000256" key="1">
    <source>
        <dbReference type="SAM" id="MobiDB-lite"/>
    </source>
</evidence>
<feature type="region of interest" description="Disordered" evidence="1">
    <location>
        <begin position="26"/>
        <end position="53"/>
    </location>
</feature>
<accession>A0A226WU93</accession>